<evidence type="ECO:0000313" key="4">
    <source>
        <dbReference type="Proteomes" id="UP000028549"/>
    </source>
</evidence>
<evidence type="ECO:0000256" key="1">
    <source>
        <dbReference type="ARBA" id="ARBA00006718"/>
    </source>
</evidence>
<protein>
    <recommendedName>
        <fullName evidence="2">Core domain-containing protein</fullName>
    </recommendedName>
</protein>
<sequence>MKIHMSDEAVKWYQEEMNIESGDSFRFFVRYGGSSTIQKGFSLGVVKDSPKEAGAKMEKNGITFFIEESDVWYFDQNDLIVDYDHDKDEPVFDYKKPADQ</sequence>
<dbReference type="SUPFAM" id="SSF89360">
    <property type="entry name" value="HesB-like domain"/>
    <property type="match status" value="1"/>
</dbReference>
<dbReference type="RefSeq" id="WP_029565671.1">
    <property type="nucleotide sequence ID" value="NZ_JNVC02000001.1"/>
</dbReference>
<dbReference type="Pfam" id="PF01521">
    <property type="entry name" value="Fe-S_biosyn"/>
    <property type="match status" value="1"/>
</dbReference>
<comment type="similarity">
    <text evidence="1">Belongs to the HesB/IscA family.</text>
</comment>
<dbReference type="InterPro" id="IPR000361">
    <property type="entry name" value="ATAP_core_dom"/>
</dbReference>
<dbReference type="Proteomes" id="UP000028549">
    <property type="component" value="Unassembled WGS sequence"/>
</dbReference>
<name>A0A084H454_METID</name>
<keyword evidence="4" id="KW-1185">Reference proteome</keyword>
<dbReference type="STRING" id="246786.GS18_0205445"/>
<comment type="caution">
    <text evidence="3">The sequence shown here is derived from an EMBL/GenBank/DDBJ whole genome shotgun (WGS) entry which is preliminary data.</text>
</comment>
<reference evidence="3 4" key="1">
    <citation type="journal article" date="2005" name="Int. J. Syst. Evol. Microbiol.">
        <title>Bacillus cibi sp. nov., isolated from jeotgal, a traditional Korean fermented seafood.</title>
        <authorList>
            <person name="Yoon J.H."/>
            <person name="Lee C.H."/>
            <person name="Oh T.K."/>
        </authorList>
    </citation>
    <scope>NUCLEOTIDE SEQUENCE [LARGE SCALE GENOMIC DNA]</scope>
    <source>
        <strain evidence="3 4">DSM 16189</strain>
    </source>
</reference>
<evidence type="ECO:0000259" key="2">
    <source>
        <dbReference type="Pfam" id="PF01521"/>
    </source>
</evidence>
<dbReference type="InterPro" id="IPR035903">
    <property type="entry name" value="HesB-like_dom_sf"/>
</dbReference>
<dbReference type="AlphaFoldDB" id="A0A084H454"/>
<feature type="domain" description="Core" evidence="2">
    <location>
        <begin position="1"/>
        <end position="92"/>
    </location>
</feature>
<proteinExistence type="inferred from homology"/>
<gene>
    <name evidence="3" type="ORF">GS18_0205445</name>
</gene>
<dbReference type="PIRSF" id="PIRSF034852">
    <property type="entry name" value="UCP034852"/>
    <property type="match status" value="1"/>
</dbReference>
<dbReference type="InterPro" id="IPR008326">
    <property type="entry name" value="PdhI-like"/>
</dbReference>
<evidence type="ECO:0000313" key="3">
    <source>
        <dbReference type="EMBL" id="KEZ54366.1"/>
    </source>
</evidence>
<dbReference type="EMBL" id="JNVC02000001">
    <property type="protein sequence ID" value="KEZ54366.1"/>
    <property type="molecule type" value="Genomic_DNA"/>
</dbReference>
<accession>A0A084H454</accession>
<dbReference type="OrthoDB" id="1645729at2"/>
<organism evidence="3 4">
    <name type="scientific">Metabacillus indicus</name>
    <name type="common">Bacillus indicus</name>
    <dbReference type="NCBI Taxonomy" id="246786"/>
    <lineage>
        <taxon>Bacteria</taxon>
        <taxon>Bacillati</taxon>
        <taxon>Bacillota</taxon>
        <taxon>Bacilli</taxon>
        <taxon>Bacillales</taxon>
        <taxon>Bacillaceae</taxon>
        <taxon>Metabacillus</taxon>
    </lineage>
</organism>
<dbReference type="Gene3D" id="2.60.300.12">
    <property type="entry name" value="HesB-like domain"/>
    <property type="match status" value="1"/>
</dbReference>